<dbReference type="EMBL" id="BGZK01000750">
    <property type="protein sequence ID" value="GBP59036.1"/>
    <property type="molecule type" value="Genomic_DNA"/>
</dbReference>
<proteinExistence type="predicted"/>
<gene>
    <name evidence="2" type="ORF">EVAR_15039_1</name>
</gene>
<reference evidence="2 3" key="1">
    <citation type="journal article" date="2019" name="Commun. Biol.">
        <title>The bagworm genome reveals a unique fibroin gene that provides high tensile strength.</title>
        <authorList>
            <person name="Kono N."/>
            <person name="Nakamura H."/>
            <person name="Ohtoshi R."/>
            <person name="Tomita M."/>
            <person name="Numata K."/>
            <person name="Arakawa K."/>
        </authorList>
    </citation>
    <scope>NUCLEOTIDE SEQUENCE [LARGE SCALE GENOMIC DNA]</scope>
</reference>
<name>A0A4C1X5K0_EUMVA</name>
<evidence type="ECO:0000313" key="3">
    <source>
        <dbReference type="Proteomes" id="UP000299102"/>
    </source>
</evidence>
<evidence type="ECO:0000313" key="2">
    <source>
        <dbReference type="EMBL" id="GBP59036.1"/>
    </source>
</evidence>
<dbReference type="Proteomes" id="UP000299102">
    <property type="component" value="Unassembled WGS sequence"/>
</dbReference>
<dbReference type="OrthoDB" id="10252171at2759"/>
<feature type="region of interest" description="Disordered" evidence="1">
    <location>
        <begin position="1"/>
        <end position="29"/>
    </location>
</feature>
<accession>A0A4C1X5K0</accession>
<keyword evidence="3" id="KW-1185">Reference proteome</keyword>
<sequence>MQCRDSQRSSQVRLPHVPKDCGVETRDPHGDYQIVATGSELSESVRLMTVSPTRSGEQGAEPEPGRSSCGGGLHPTPTQTRSHSVKQVEPPAAAPVAPLLRPAPISRLAHRAIR</sequence>
<organism evidence="2 3">
    <name type="scientific">Eumeta variegata</name>
    <name type="common">Bagworm moth</name>
    <name type="synonym">Eumeta japonica</name>
    <dbReference type="NCBI Taxonomy" id="151549"/>
    <lineage>
        <taxon>Eukaryota</taxon>
        <taxon>Metazoa</taxon>
        <taxon>Ecdysozoa</taxon>
        <taxon>Arthropoda</taxon>
        <taxon>Hexapoda</taxon>
        <taxon>Insecta</taxon>
        <taxon>Pterygota</taxon>
        <taxon>Neoptera</taxon>
        <taxon>Endopterygota</taxon>
        <taxon>Lepidoptera</taxon>
        <taxon>Glossata</taxon>
        <taxon>Ditrysia</taxon>
        <taxon>Tineoidea</taxon>
        <taxon>Psychidae</taxon>
        <taxon>Oiketicinae</taxon>
        <taxon>Eumeta</taxon>
    </lineage>
</organism>
<feature type="compositionally biased region" description="Basic and acidic residues" evidence="1">
    <location>
        <begin position="17"/>
        <end position="29"/>
    </location>
</feature>
<protein>
    <submittedName>
        <fullName evidence="2">Uncharacterized protein</fullName>
    </submittedName>
</protein>
<evidence type="ECO:0000256" key="1">
    <source>
        <dbReference type="SAM" id="MobiDB-lite"/>
    </source>
</evidence>
<comment type="caution">
    <text evidence="2">The sequence shown here is derived from an EMBL/GenBank/DDBJ whole genome shotgun (WGS) entry which is preliminary data.</text>
</comment>
<feature type="region of interest" description="Disordered" evidence="1">
    <location>
        <begin position="50"/>
        <end position="97"/>
    </location>
</feature>
<dbReference type="AlphaFoldDB" id="A0A4C1X5K0"/>